<dbReference type="Gene3D" id="4.10.60.10">
    <property type="entry name" value="Zinc finger, CCHC-type"/>
    <property type="match status" value="1"/>
</dbReference>
<evidence type="ECO:0000256" key="4">
    <source>
        <dbReference type="ARBA" id="ARBA00022833"/>
    </source>
</evidence>
<evidence type="ECO:0000256" key="6">
    <source>
        <dbReference type="PROSITE-ProRule" id="PRU00047"/>
    </source>
</evidence>
<dbReference type="GO" id="GO:0008270">
    <property type="term" value="F:zinc ion binding"/>
    <property type="evidence" value="ECO:0007669"/>
    <property type="project" value="UniProtKB-KW"/>
</dbReference>
<dbReference type="Proteomes" id="UP000000768">
    <property type="component" value="Chromosome 9"/>
</dbReference>
<evidence type="ECO:0000256" key="2">
    <source>
        <dbReference type="ARBA" id="ARBA00022723"/>
    </source>
</evidence>
<keyword evidence="5" id="KW-0238">DNA-binding</keyword>
<dbReference type="Gramene" id="OQU77228">
    <property type="protein sequence ID" value="OQU77228"/>
    <property type="gene ID" value="SORBI_3009G012550"/>
</dbReference>
<name>A0A1Z5R0C2_SORBI</name>
<evidence type="ECO:0000256" key="1">
    <source>
        <dbReference type="ARBA" id="ARBA00005690"/>
    </source>
</evidence>
<sequence>MACSCQRAACEGAVALRPRLLGTWERDGGLTTGAVAAVSEHADGNGTLQPVLQVVDVRIVPNVKSATNLLLCQIQDHTGVTYATAFQAAGEAIFGHTAQELFMIQNVEQDDMRFTEIMQAVLRREYLFKLKIYEETYNGEQRVICSIIGVEKLEETNNLLKDVSRPILKDHSSYIPSVGSANLEAKQSLLTSSNAYGCATVVGDTGFAQSDGIWSAGRGAQACFKCNQPGHWSKDCLV</sequence>
<dbReference type="PROSITE" id="PS50158">
    <property type="entry name" value="ZF_CCHC"/>
    <property type="match status" value="1"/>
</dbReference>
<dbReference type="Pfam" id="PF00098">
    <property type="entry name" value="zf-CCHC"/>
    <property type="match status" value="1"/>
</dbReference>
<dbReference type="Pfam" id="PF08646">
    <property type="entry name" value="Rep_fac-A_C"/>
    <property type="match status" value="1"/>
</dbReference>
<keyword evidence="9" id="KW-1185">Reference proteome</keyword>
<dbReference type="Gene3D" id="2.40.50.140">
    <property type="entry name" value="Nucleic acid-binding proteins"/>
    <property type="match status" value="1"/>
</dbReference>
<dbReference type="InterPro" id="IPR001878">
    <property type="entry name" value="Znf_CCHC"/>
</dbReference>
<keyword evidence="4" id="KW-0862">Zinc</keyword>
<gene>
    <name evidence="8" type="ORF">SORBI_3009G012550</name>
</gene>
<reference evidence="9" key="2">
    <citation type="journal article" date="2018" name="Plant J.">
        <title>The Sorghum bicolor reference genome: improved assembly, gene annotations, a transcriptome atlas, and signatures of genome organization.</title>
        <authorList>
            <person name="McCormick R.F."/>
            <person name="Truong S.K."/>
            <person name="Sreedasyam A."/>
            <person name="Jenkins J."/>
            <person name="Shu S."/>
            <person name="Sims D."/>
            <person name="Kennedy M."/>
            <person name="Amirebrahimi M."/>
            <person name="Weers B.D."/>
            <person name="McKinley B."/>
            <person name="Mattison A."/>
            <person name="Morishige D.T."/>
            <person name="Grimwood J."/>
            <person name="Schmutz J."/>
            <person name="Mullet J.E."/>
        </authorList>
    </citation>
    <scope>NUCLEOTIDE SEQUENCE [LARGE SCALE GENOMIC DNA]</scope>
    <source>
        <strain evidence="9">cv. BTx623</strain>
    </source>
</reference>
<dbReference type="SUPFAM" id="SSF50249">
    <property type="entry name" value="Nucleic acid-binding proteins"/>
    <property type="match status" value="1"/>
</dbReference>
<protein>
    <recommendedName>
        <fullName evidence="7">CCHC-type domain-containing protein</fullName>
    </recommendedName>
</protein>
<dbReference type="AlphaFoldDB" id="A0A1Z5R0C2"/>
<reference evidence="8 9" key="1">
    <citation type="journal article" date="2009" name="Nature">
        <title>The Sorghum bicolor genome and the diversification of grasses.</title>
        <authorList>
            <person name="Paterson A.H."/>
            <person name="Bowers J.E."/>
            <person name="Bruggmann R."/>
            <person name="Dubchak I."/>
            <person name="Grimwood J."/>
            <person name="Gundlach H."/>
            <person name="Haberer G."/>
            <person name="Hellsten U."/>
            <person name="Mitros T."/>
            <person name="Poliakov A."/>
            <person name="Schmutz J."/>
            <person name="Spannagl M."/>
            <person name="Tang H."/>
            <person name="Wang X."/>
            <person name="Wicker T."/>
            <person name="Bharti A.K."/>
            <person name="Chapman J."/>
            <person name="Feltus F.A."/>
            <person name="Gowik U."/>
            <person name="Grigoriev I.V."/>
            <person name="Lyons E."/>
            <person name="Maher C.A."/>
            <person name="Martis M."/>
            <person name="Narechania A."/>
            <person name="Otillar R.P."/>
            <person name="Penning B.W."/>
            <person name="Salamov A.A."/>
            <person name="Wang Y."/>
            <person name="Zhang L."/>
            <person name="Carpita N.C."/>
            <person name="Freeling M."/>
            <person name="Gingle A.R."/>
            <person name="Hash C.T."/>
            <person name="Keller B."/>
            <person name="Klein P."/>
            <person name="Kresovich S."/>
            <person name="McCann M.C."/>
            <person name="Ming R."/>
            <person name="Peterson D.G."/>
            <person name="Mehboob-ur-Rahman"/>
            <person name="Ware D."/>
            <person name="Westhoff P."/>
            <person name="Mayer K.F."/>
            <person name="Messing J."/>
            <person name="Rokhsar D.S."/>
        </authorList>
    </citation>
    <scope>NUCLEOTIDE SEQUENCE [LARGE SCALE GENOMIC DNA]</scope>
    <source>
        <strain evidence="9">cv. BTx623</strain>
    </source>
</reference>
<comment type="similarity">
    <text evidence="1">Belongs to the replication factor A protein 1 family.</text>
</comment>
<accession>A0A1Z5R0C2</accession>
<dbReference type="CDD" id="cd04476">
    <property type="entry name" value="RPA1_DBD_C"/>
    <property type="match status" value="1"/>
</dbReference>
<keyword evidence="2" id="KW-0479">Metal-binding</keyword>
<feature type="domain" description="CCHC-type" evidence="7">
    <location>
        <begin position="223"/>
        <end position="236"/>
    </location>
</feature>
<keyword evidence="3 6" id="KW-0863">Zinc-finger</keyword>
<dbReference type="SMART" id="SM00343">
    <property type="entry name" value="ZnF_C2HC"/>
    <property type="match status" value="1"/>
</dbReference>
<dbReference type="InterPro" id="IPR012340">
    <property type="entry name" value="NA-bd_OB-fold"/>
</dbReference>
<dbReference type="InterPro" id="IPR047192">
    <property type="entry name" value="Euk_RPA1_DBD_C"/>
</dbReference>
<dbReference type="SUPFAM" id="SSF57756">
    <property type="entry name" value="Retrovirus zinc finger-like domains"/>
    <property type="match status" value="1"/>
</dbReference>
<evidence type="ECO:0000259" key="7">
    <source>
        <dbReference type="PROSITE" id="PS50158"/>
    </source>
</evidence>
<evidence type="ECO:0000256" key="5">
    <source>
        <dbReference type="ARBA" id="ARBA00023125"/>
    </source>
</evidence>
<evidence type="ECO:0000313" key="8">
    <source>
        <dbReference type="EMBL" id="OQU77228.1"/>
    </source>
</evidence>
<evidence type="ECO:0000313" key="9">
    <source>
        <dbReference type="Proteomes" id="UP000000768"/>
    </source>
</evidence>
<dbReference type="InterPro" id="IPR013955">
    <property type="entry name" value="Rep_factor-A_C"/>
</dbReference>
<evidence type="ECO:0000256" key="3">
    <source>
        <dbReference type="ARBA" id="ARBA00022771"/>
    </source>
</evidence>
<dbReference type="EMBL" id="CM000768">
    <property type="protein sequence ID" value="OQU77228.1"/>
    <property type="molecule type" value="Genomic_DNA"/>
</dbReference>
<dbReference type="InterPro" id="IPR036875">
    <property type="entry name" value="Znf_CCHC_sf"/>
</dbReference>
<dbReference type="STRING" id="4558.A0A1Z5R0C2"/>
<dbReference type="InParanoid" id="A0A1Z5R0C2"/>
<dbReference type="GO" id="GO:0003677">
    <property type="term" value="F:DNA binding"/>
    <property type="evidence" value="ECO:0007669"/>
    <property type="project" value="UniProtKB-KW"/>
</dbReference>
<proteinExistence type="inferred from homology"/>
<organism evidence="8 9">
    <name type="scientific">Sorghum bicolor</name>
    <name type="common">Sorghum</name>
    <name type="synonym">Sorghum vulgare</name>
    <dbReference type="NCBI Taxonomy" id="4558"/>
    <lineage>
        <taxon>Eukaryota</taxon>
        <taxon>Viridiplantae</taxon>
        <taxon>Streptophyta</taxon>
        <taxon>Embryophyta</taxon>
        <taxon>Tracheophyta</taxon>
        <taxon>Spermatophyta</taxon>
        <taxon>Magnoliopsida</taxon>
        <taxon>Liliopsida</taxon>
        <taxon>Poales</taxon>
        <taxon>Poaceae</taxon>
        <taxon>PACMAD clade</taxon>
        <taxon>Panicoideae</taxon>
        <taxon>Andropogonodae</taxon>
        <taxon>Andropogoneae</taxon>
        <taxon>Sorghinae</taxon>
        <taxon>Sorghum</taxon>
    </lineage>
</organism>